<keyword evidence="4" id="KW-1003">Cell membrane</keyword>
<evidence type="ECO:0000256" key="4">
    <source>
        <dbReference type="ARBA" id="ARBA00022475"/>
    </source>
</evidence>
<dbReference type="NCBIfam" id="TIGR00351">
    <property type="entry name" value="narI"/>
    <property type="match status" value="1"/>
</dbReference>
<gene>
    <name evidence="19" type="ORF">HNQ50_003297</name>
</gene>
<dbReference type="EMBL" id="JACHHN010000007">
    <property type="protein sequence ID" value="MBB5192553.1"/>
    <property type="molecule type" value="Genomic_DNA"/>
</dbReference>
<feature type="transmembrane region" description="Helical" evidence="17">
    <location>
        <begin position="128"/>
        <end position="145"/>
    </location>
</feature>
<dbReference type="Gene3D" id="1.20.950.20">
    <property type="entry name" value="Transmembrane di-heme cytochromes, Chain C"/>
    <property type="match status" value="1"/>
</dbReference>
<dbReference type="PANTHER" id="PTHR30598:SF3">
    <property type="entry name" value="RESPIRATORY NITRATE REDUCTASE 1 GAMMA CHAIN"/>
    <property type="match status" value="1"/>
</dbReference>
<dbReference type="Proteomes" id="UP000543030">
    <property type="component" value="Unassembled WGS sequence"/>
</dbReference>
<evidence type="ECO:0000313" key="19">
    <source>
        <dbReference type="EMBL" id="MBB5192553.1"/>
    </source>
</evidence>
<organism evidence="19 20">
    <name type="scientific">Silvimonas terrae</name>
    <dbReference type="NCBI Taxonomy" id="300266"/>
    <lineage>
        <taxon>Bacteria</taxon>
        <taxon>Pseudomonadati</taxon>
        <taxon>Pseudomonadota</taxon>
        <taxon>Betaproteobacteria</taxon>
        <taxon>Neisseriales</taxon>
        <taxon>Chitinibacteraceae</taxon>
        <taxon>Silvimonas</taxon>
    </lineage>
</organism>
<dbReference type="InterPro" id="IPR051936">
    <property type="entry name" value="Heme-iron_electron_transfer"/>
</dbReference>
<evidence type="ECO:0000256" key="8">
    <source>
        <dbReference type="ARBA" id="ARBA00022982"/>
    </source>
</evidence>
<evidence type="ECO:0000256" key="11">
    <source>
        <dbReference type="ARBA" id="ARBA00023004"/>
    </source>
</evidence>
<protein>
    <recommendedName>
        <fullName evidence="2">nitrate reductase (quinone)</fullName>
        <ecNumber evidence="2">1.7.5.1</ecNumber>
    </recommendedName>
</protein>
<dbReference type="GO" id="GO:0019645">
    <property type="term" value="P:anaerobic electron transport chain"/>
    <property type="evidence" value="ECO:0007669"/>
    <property type="project" value="TreeGrafter"/>
</dbReference>
<dbReference type="GO" id="GO:0009055">
    <property type="term" value="F:electron transfer activity"/>
    <property type="evidence" value="ECO:0007669"/>
    <property type="project" value="TreeGrafter"/>
</dbReference>
<dbReference type="EC" id="1.7.5.1" evidence="2"/>
<dbReference type="AlphaFoldDB" id="A0A840RK09"/>
<dbReference type="PANTHER" id="PTHR30598">
    <property type="entry name" value="NITRATE REDUCTASE PRIVATE CHAPERONE, REDOX ENZYME MATURATION PROTEIN REMP FAMILY"/>
    <property type="match status" value="1"/>
</dbReference>
<dbReference type="InterPro" id="IPR003816">
    <property type="entry name" value="Nitrate_red_gam"/>
</dbReference>
<keyword evidence="10 19" id="KW-0560">Oxidoreductase</keyword>
<evidence type="ECO:0000256" key="7">
    <source>
        <dbReference type="ARBA" id="ARBA00022723"/>
    </source>
</evidence>
<keyword evidence="13 17" id="KW-0472">Membrane</keyword>
<keyword evidence="7" id="KW-0479">Metal-binding</keyword>
<evidence type="ECO:0000313" key="20">
    <source>
        <dbReference type="Proteomes" id="UP000543030"/>
    </source>
</evidence>
<evidence type="ECO:0000256" key="9">
    <source>
        <dbReference type="ARBA" id="ARBA00022989"/>
    </source>
</evidence>
<comment type="subcellular location">
    <subcellularLocation>
        <location evidence="1">Cell membrane</location>
        <topology evidence="1">Multi-pass membrane protein</topology>
    </subcellularLocation>
</comment>
<dbReference type="Pfam" id="PF02665">
    <property type="entry name" value="Nitrate_red_gam"/>
    <property type="match status" value="1"/>
</dbReference>
<feature type="domain" description="NarG-like" evidence="18">
    <location>
        <begin position="2"/>
        <end position="224"/>
    </location>
</feature>
<dbReference type="GO" id="GO:0042128">
    <property type="term" value="P:nitrate assimilation"/>
    <property type="evidence" value="ECO:0007669"/>
    <property type="project" value="UniProtKB-KW"/>
</dbReference>
<keyword evidence="11 16" id="KW-0408">Iron</keyword>
<evidence type="ECO:0000256" key="1">
    <source>
        <dbReference type="ARBA" id="ARBA00004651"/>
    </source>
</evidence>
<feature type="binding site" description="axial binding residue" evidence="16">
    <location>
        <position position="63"/>
    </location>
    <ligand>
        <name>heme b</name>
        <dbReference type="ChEBI" id="CHEBI:60344"/>
        <label>1</label>
    </ligand>
    <ligandPart>
        <name>Fe</name>
        <dbReference type="ChEBI" id="CHEBI:18248"/>
    </ligandPart>
</feature>
<keyword evidence="9 17" id="KW-1133">Transmembrane helix</keyword>
<evidence type="ECO:0000256" key="10">
    <source>
        <dbReference type="ARBA" id="ARBA00023002"/>
    </source>
</evidence>
<dbReference type="GO" id="GO:0009325">
    <property type="term" value="C:nitrate reductase complex"/>
    <property type="evidence" value="ECO:0007669"/>
    <property type="project" value="InterPro"/>
</dbReference>
<feature type="binding site" description="axial binding residue" evidence="16">
    <location>
        <position position="53"/>
    </location>
    <ligand>
        <name>heme b</name>
        <dbReference type="ChEBI" id="CHEBI:60344"/>
        <label>1</label>
    </ligand>
    <ligandPart>
        <name>Fe</name>
        <dbReference type="ChEBI" id="CHEBI:18248"/>
    </ligandPart>
</feature>
<dbReference type="SUPFAM" id="SSF103501">
    <property type="entry name" value="Respiratory nitrate reductase 1 gamma chain"/>
    <property type="match status" value="1"/>
</dbReference>
<feature type="transmembrane region" description="Helical" evidence="17">
    <location>
        <begin position="50"/>
        <end position="74"/>
    </location>
</feature>
<evidence type="ECO:0000256" key="5">
    <source>
        <dbReference type="ARBA" id="ARBA00022617"/>
    </source>
</evidence>
<evidence type="ECO:0000256" key="16">
    <source>
        <dbReference type="PIRSR" id="PIRSR603816-1"/>
    </source>
</evidence>
<reference evidence="19 20" key="1">
    <citation type="submission" date="2020-08" db="EMBL/GenBank/DDBJ databases">
        <title>Genomic Encyclopedia of Type Strains, Phase IV (KMG-IV): sequencing the most valuable type-strain genomes for metagenomic binning, comparative biology and taxonomic classification.</title>
        <authorList>
            <person name="Goeker M."/>
        </authorList>
    </citation>
    <scope>NUCLEOTIDE SEQUENCE [LARGE SCALE GENOMIC DNA]</scope>
    <source>
        <strain evidence="19 20">DSM 18233</strain>
    </source>
</reference>
<keyword evidence="5 16" id="KW-0349">Heme</keyword>
<dbReference type="GO" id="GO:0046872">
    <property type="term" value="F:metal ion binding"/>
    <property type="evidence" value="ECO:0007669"/>
    <property type="project" value="UniProtKB-KW"/>
</dbReference>
<keyword evidence="3" id="KW-0813">Transport</keyword>
<evidence type="ECO:0000256" key="2">
    <source>
        <dbReference type="ARBA" id="ARBA00012500"/>
    </source>
</evidence>
<dbReference type="GO" id="GO:0005886">
    <property type="term" value="C:plasma membrane"/>
    <property type="evidence" value="ECO:0007669"/>
    <property type="project" value="UniProtKB-SubCell"/>
</dbReference>
<dbReference type="GO" id="GO:0020037">
    <property type="term" value="F:heme binding"/>
    <property type="evidence" value="ECO:0007669"/>
    <property type="project" value="TreeGrafter"/>
</dbReference>
<proteinExistence type="predicted"/>
<evidence type="ECO:0000256" key="12">
    <source>
        <dbReference type="ARBA" id="ARBA00023063"/>
    </source>
</evidence>
<dbReference type="RefSeq" id="WP_221303221.1">
    <property type="nucleotide sequence ID" value="NZ_JACHHN010000007.1"/>
</dbReference>
<evidence type="ECO:0000259" key="18">
    <source>
        <dbReference type="Pfam" id="PF02665"/>
    </source>
</evidence>
<accession>A0A840RK09</accession>
<keyword evidence="20" id="KW-1185">Reference proteome</keyword>
<name>A0A840RK09_9NEIS</name>
<comment type="catalytic activity">
    <reaction evidence="14">
        <text>nitrate + a quinol = a quinone + nitrite + H2O</text>
        <dbReference type="Rhea" id="RHEA:56144"/>
        <dbReference type="ChEBI" id="CHEBI:15377"/>
        <dbReference type="ChEBI" id="CHEBI:16301"/>
        <dbReference type="ChEBI" id="CHEBI:17632"/>
        <dbReference type="ChEBI" id="CHEBI:24646"/>
        <dbReference type="ChEBI" id="CHEBI:132124"/>
        <dbReference type="EC" id="1.7.5.1"/>
    </reaction>
</comment>
<dbReference type="FunFam" id="1.20.950.20:FF:000001">
    <property type="entry name" value="Respiratory nitrate reductase subunit gamma"/>
    <property type="match status" value="1"/>
</dbReference>
<dbReference type="InterPro" id="IPR036197">
    <property type="entry name" value="NarG-like_sf"/>
</dbReference>
<evidence type="ECO:0000256" key="6">
    <source>
        <dbReference type="ARBA" id="ARBA00022692"/>
    </source>
</evidence>
<evidence type="ECO:0000256" key="15">
    <source>
        <dbReference type="ARBA" id="ARBA00063882"/>
    </source>
</evidence>
<comment type="caution">
    <text evidence="19">The sequence shown here is derived from an EMBL/GenBank/DDBJ whole genome shotgun (WGS) entry which is preliminary data.</text>
</comment>
<dbReference type="InterPro" id="IPR023234">
    <property type="entry name" value="NarG-like_domain"/>
</dbReference>
<keyword evidence="6 17" id="KW-0812">Transmembrane</keyword>
<comment type="subunit">
    <text evidence="15">Dimer of heterotrimers each composed of an alpha, a beta and a gamma chain. Alpha and beta are catalytic chains; gamma chains are involved in binding the enzyme complex to the cytoplasmic membrane.</text>
</comment>
<evidence type="ECO:0000256" key="14">
    <source>
        <dbReference type="ARBA" id="ARBA00048294"/>
    </source>
</evidence>
<sequence>MNQFFFGIYPYIGLTVFLFGSLVRFEREQYTWRSESTQLIRRGQLRLGSYLFHIGILMVFLGHLGGLLTPIWIWDALGVPHSVKQMIAMAAGGVFGSMALVGLLVLLHRRFSDERLKALTHWRDKLTLGWILVTLLLGLSTILVSKDHLDGHMMTLFMEWAQRILTFRGGAAELIAEAPLIFKLHMFMGMTLFVIFPFTRLVHIWSGFGAASYVTRAWQVVRPRS</sequence>
<keyword evidence="12" id="KW-0534">Nitrate assimilation</keyword>
<feature type="binding site" description="axial binding residue" evidence="16">
    <location>
        <position position="203"/>
    </location>
    <ligand>
        <name>heme b</name>
        <dbReference type="ChEBI" id="CHEBI:60344"/>
        <label>1</label>
    </ligand>
    <ligandPart>
        <name>Fe</name>
        <dbReference type="ChEBI" id="CHEBI:18248"/>
    </ligandPart>
</feature>
<evidence type="ECO:0000256" key="3">
    <source>
        <dbReference type="ARBA" id="ARBA00022448"/>
    </source>
</evidence>
<evidence type="ECO:0000256" key="13">
    <source>
        <dbReference type="ARBA" id="ARBA00023136"/>
    </source>
</evidence>
<feature type="transmembrane region" description="Helical" evidence="17">
    <location>
        <begin position="6"/>
        <end position="25"/>
    </location>
</feature>
<dbReference type="GO" id="GO:0160182">
    <property type="term" value="F:nitrate reductase (quinone) activity"/>
    <property type="evidence" value="ECO:0007669"/>
    <property type="project" value="UniProtKB-EC"/>
</dbReference>
<evidence type="ECO:0000256" key="17">
    <source>
        <dbReference type="SAM" id="Phobius"/>
    </source>
</evidence>
<feature type="transmembrane region" description="Helical" evidence="17">
    <location>
        <begin position="86"/>
        <end position="107"/>
    </location>
</feature>
<feature type="binding site" description="axial binding residue" evidence="16">
    <location>
        <position position="185"/>
    </location>
    <ligand>
        <name>heme b</name>
        <dbReference type="ChEBI" id="CHEBI:60344"/>
        <label>1</label>
    </ligand>
    <ligandPart>
        <name>Fe</name>
        <dbReference type="ChEBI" id="CHEBI:18248"/>
    </ligandPart>
</feature>
<keyword evidence="8" id="KW-0249">Electron transport</keyword>